<dbReference type="Proteomes" id="UP000255316">
    <property type="component" value="Unassembled WGS sequence"/>
</dbReference>
<evidence type="ECO:0000313" key="2">
    <source>
        <dbReference type="EMBL" id="STX34870.1"/>
    </source>
</evidence>
<accession>A0A378IIW2</accession>
<keyword evidence="3" id="KW-1185">Reference proteome</keyword>
<dbReference type="OrthoDB" id="1411960at2"/>
<sequence>MNLGFFSNSGKSPYNKILLKCPCNTAGLKNLNLVVSQLMAFSKTGFNVIIEESTGSSPAISFPDSIIVSKKLLEQPISVIAFVMAHEWGHQMFGHTTIPPYLRPTSGKQFDEDSADSYAARFYTAHEYNLGDVYQFNALFFPEEAQLRNEKIALSAYWHISASPVC</sequence>
<dbReference type="Proteomes" id="UP000054854">
    <property type="component" value="Unassembled WGS sequence"/>
</dbReference>
<dbReference type="AlphaFoldDB" id="A0A378IIW2"/>
<dbReference type="EMBL" id="UGNX01000001">
    <property type="protein sequence ID" value="STX34870.1"/>
    <property type="molecule type" value="Genomic_DNA"/>
</dbReference>
<name>A0A378IIW2_9GAMM</name>
<proteinExistence type="predicted"/>
<evidence type="ECO:0000313" key="3">
    <source>
        <dbReference type="Proteomes" id="UP000054854"/>
    </source>
</evidence>
<evidence type="ECO:0000313" key="4">
    <source>
        <dbReference type="Proteomes" id="UP000255316"/>
    </source>
</evidence>
<protein>
    <recommendedName>
        <fullName evidence="5">Peptidase M1 membrane alanine aminopeptidase domain-containing protein</fullName>
    </recommendedName>
</protein>
<dbReference type="RefSeq" id="WP_058466246.1">
    <property type="nucleotide sequence ID" value="NZ_CAAAHQ010000018.1"/>
</dbReference>
<reference evidence="1 3" key="1">
    <citation type="submission" date="2015-11" db="EMBL/GenBank/DDBJ databases">
        <title>Genomic analysis of 38 Legionella species identifies large and diverse effector repertoires.</title>
        <authorList>
            <person name="Burstein D."/>
            <person name="Amaro F."/>
            <person name="Zusman T."/>
            <person name="Lifshitz Z."/>
            <person name="Cohen O."/>
            <person name="Gilbert J.A."/>
            <person name="Pupko T."/>
            <person name="Shuman H.A."/>
            <person name="Segal G."/>
        </authorList>
    </citation>
    <scope>NUCLEOTIDE SEQUENCE [LARGE SCALE GENOMIC DNA]</scope>
    <source>
        <strain evidence="1 3">CDC#72-OH-14</strain>
    </source>
</reference>
<gene>
    <name evidence="1" type="ORF">Lcin_3154</name>
    <name evidence="2" type="ORF">NCTC12438_01480</name>
</gene>
<dbReference type="EMBL" id="LNXX01000047">
    <property type="protein sequence ID" value="KTC82084.1"/>
    <property type="molecule type" value="Genomic_DNA"/>
</dbReference>
<evidence type="ECO:0000313" key="1">
    <source>
        <dbReference type="EMBL" id="KTC82084.1"/>
    </source>
</evidence>
<evidence type="ECO:0008006" key="5">
    <source>
        <dbReference type="Google" id="ProtNLM"/>
    </source>
</evidence>
<reference evidence="2 4" key="2">
    <citation type="submission" date="2018-06" db="EMBL/GenBank/DDBJ databases">
        <authorList>
            <consortium name="Pathogen Informatics"/>
            <person name="Doyle S."/>
        </authorList>
    </citation>
    <scope>NUCLEOTIDE SEQUENCE [LARGE SCALE GENOMIC DNA]</scope>
    <source>
        <strain evidence="2 4">NCTC12438</strain>
    </source>
</reference>
<organism evidence="2 4">
    <name type="scientific">Legionella cincinnatiensis</name>
    <dbReference type="NCBI Taxonomy" id="28085"/>
    <lineage>
        <taxon>Bacteria</taxon>
        <taxon>Pseudomonadati</taxon>
        <taxon>Pseudomonadota</taxon>
        <taxon>Gammaproteobacteria</taxon>
        <taxon>Legionellales</taxon>
        <taxon>Legionellaceae</taxon>
        <taxon>Legionella</taxon>
    </lineage>
</organism>